<accession>A0A0V1D5N7</accession>
<comment type="caution">
    <text evidence="2">The sequence shown here is derived from an EMBL/GenBank/DDBJ whole genome shotgun (WGS) entry which is preliminary data.</text>
</comment>
<sequence>MKFRGGMPFMAELFRQKTKRRKAKATVGRIVHEDQRQITVVVVYVCTWQLASCQEMRFGASSLSVLAFDCLIKYILIVCRLIVAIPSGKRETERKGNAPVNTSSSPNSDGRTNNLVLWTRLLEGAARYNEKQIIL</sequence>
<feature type="compositionally biased region" description="Polar residues" evidence="1">
    <location>
        <begin position="99"/>
        <end position="111"/>
    </location>
</feature>
<dbReference type="OrthoDB" id="5929278at2759"/>
<name>A0A0V1D5N7_TRIBR</name>
<evidence type="ECO:0000313" key="3">
    <source>
        <dbReference type="Proteomes" id="UP000054653"/>
    </source>
</evidence>
<proteinExistence type="predicted"/>
<dbReference type="AlphaFoldDB" id="A0A0V1D5N7"/>
<keyword evidence="3" id="KW-1185">Reference proteome</keyword>
<reference evidence="2 3" key="1">
    <citation type="submission" date="2015-01" db="EMBL/GenBank/DDBJ databases">
        <title>Evolution of Trichinella species and genotypes.</title>
        <authorList>
            <person name="Korhonen P.K."/>
            <person name="Edoardo P."/>
            <person name="Giuseppe L.R."/>
            <person name="Gasser R.B."/>
        </authorList>
    </citation>
    <scope>NUCLEOTIDE SEQUENCE [LARGE SCALE GENOMIC DNA]</scope>
    <source>
        <strain evidence="2">ISS120</strain>
    </source>
</reference>
<evidence type="ECO:0000256" key="1">
    <source>
        <dbReference type="SAM" id="MobiDB-lite"/>
    </source>
</evidence>
<dbReference type="Proteomes" id="UP000054653">
    <property type="component" value="Unassembled WGS sequence"/>
</dbReference>
<protein>
    <submittedName>
        <fullName evidence="2">Uncharacterized protein</fullName>
    </submittedName>
</protein>
<dbReference type="EMBL" id="JYDI01000039">
    <property type="protein sequence ID" value="KRY56763.1"/>
    <property type="molecule type" value="Genomic_DNA"/>
</dbReference>
<gene>
    <name evidence="2" type="ORF">T03_784</name>
</gene>
<organism evidence="2 3">
    <name type="scientific">Trichinella britovi</name>
    <name type="common">Parasitic roundworm</name>
    <dbReference type="NCBI Taxonomy" id="45882"/>
    <lineage>
        <taxon>Eukaryota</taxon>
        <taxon>Metazoa</taxon>
        <taxon>Ecdysozoa</taxon>
        <taxon>Nematoda</taxon>
        <taxon>Enoplea</taxon>
        <taxon>Dorylaimia</taxon>
        <taxon>Trichinellida</taxon>
        <taxon>Trichinellidae</taxon>
        <taxon>Trichinella</taxon>
    </lineage>
</organism>
<feature type="region of interest" description="Disordered" evidence="1">
    <location>
        <begin position="92"/>
        <end position="111"/>
    </location>
</feature>
<evidence type="ECO:0000313" key="2">
    <source>
        <dbReference type="EMBL" id="KRY56763.1"/>
    </source>
</evidence>
<dbReference type="OMA" id="GAARYNE"/>